<evidence type="ECO:0000256" key="1">
    <source>
        <dbReference type="ARBA" id="ARBA00022729"/>
    </source>
</evidence>
<dbReference type="InterPro" id="IPR035513">
    <property type="entry name" value="Invertase/methylesterase_inhib"/>
</dbReference>
<name>A0A9Q0K3L2_9MAGN</name>
<dbReference type="Proteomes" id="UP001141806">
    <property type="component" value="Unassembled WGS sequence"/>
</dbReference>
<evidence type="ECO:0000313" key="4">
    <source>
        <dbReference type="Proteomes" id="UP001141806"/>
    </source>
</evidence>
<protein>
    <recommendedName>
        <fullName evidence="2">Pectinesterase inhibitor domain-containing protein</fullName>
    </recommendedName>
</protein>
<dbReference type="Pfam" id="PF04043">
    <property type="entry name" value="PMEI"/>
    <property type="match status" value="1"/>
</dbReference>
<dbReference type="PANTHER" id="PTHR31080:SF274">
    <property type="entry name" value="PECTINESTERASE_PECTINESTERASE INHIBITOR 26"/>
    <property type="match status" value="1"/>
</dbReference>
<dbReference type="PANTHER" id="PTHR31080">
    <property type="entry name" value="PECTINESTERASE INHIBITOR-LIKE"/>
    <property type="match status" value="1"/>
</dbReference>
<keyword evidence="1" id="KW-0732">Signal</keyword>
<dbReference type="SUPFAM" id="SSF101148">
    <property type="entry name" value="Plant invertase/pectin methylesterase inhibitor"/>
    <property type="match status" value="1"/>
</dbReference>
<evidence type="ECO:0000259" key="2">
    <source>
        <dbReference type="SMART" id="SM00856"/>
    </source>
</evidence>
<dbReference type="EMBL" id="JAMYWD010000009">
    <property type="protein sequence ID" value="KAJ4960228.1"/>
    <property type="molecule type" value="Genomic_DNA"/>
</dbReference>
<evidence type="ECO:0000313" key="3">
    <source>
        <dbReference type="EMBL" id="KAJ4960228.1"/>
    </source>
</evidence>
<dbReference type="InterPro" id="IPR006501">
    <property type="entry name" value="Pectinesterase_inhib_dom"/>
</dbReference>
<proteinExistence type="predicted"/>
<accession>A0A9Q0K3L2</accession>
<dbReference type="NCBIfam" id="TIGR01614">
    <property type="entry name" value="PME_inhib"/>
    <property type="match status" value="1"/>
</dbReference>
<organism evidence="3 4">
    <name type="scientific">Protea cynaroides</name>
    <dbReference type="NCBI Taxonomy" id="273540"/>
    <lineage>
        <taxon>Eukaryota</taxon>
        <taxon>Viridiplantae</taxon>
        <taxon>Streptophyta</taxon>
        <taxon>Embryophyta</taxon>
        <taxon>Tracheophyta</taxon>
        <taxon>Spermatophyta</taxon>
        <taxon>Magnoliopsida</taxon>
        <taxon>Proteales</taxon>
        <taxon>Proteaceae</taxon>
        <taxon>Protea</taxon>
    </lineage>
</organism>
<gene>
    <name evidence="3" type="ORF">NE237_020138</name>
</gene>
<dbReference type="OrthoDB" id="770764at2759"/>
<dbReference type="AlphaFoldDB" id="A0A9Q0K3L2"/>
<feature type="domain" description="Pectinesterase inhibitor" evidence="2">
    <location>
        <begin position="23"/>
        <end position="156"/>
    </location>
</feature>
<dbReference type="CDD" id="cd15800">
    <property type="entry name" value="PMEI-like_2"/>
    <property type="match status" value="1"/>
</dbReference>
<dbReference type="GO" id="GO:0004857">
    <property type="term" value="F:enzyme inhibitor activity"/>
    <property type="evidence" value="ECO:0007669"/>
    <property type="project" value="InterPro"/>
</dbReference>
<dbReference type="Gene3D" id="1.20.140.40">
    <property type="entry name" value="Invertase/pectin methylesterase inhibitor family protein"/>
    <property type="match status" value="1"/>
</dbReference>
<dbReference type="SMART" id="SM00856">
    <property type="entry name" value="PMEI"/>
    <property type="match status" value="1"/>
</dbReference>
<reference evidence="3" key="1">
    <citation type="journal article" date="2023" name="Plant J.">
        <title>The genome of the king protea, Protea cynaroides.</title>
        <authorList>
            <person name="Chang J."/>
            <person name="Duong T.A."/>
            <person name="Schoeman C."/>
            <person name="Ma X."/>
            <person name="Roodt D."/>
            <person name="Barker N."/>
            <person name="Li Z."/>
            <person name="Van de Peer Y."/>
            <person name="Mizrachi E."/>
        </authorList>
    </citation>
    <scope>NUCLEOTIDE SEQUENCE</scope>
    <source>
        <tissue evidence="3">Young leaves</tissue>
    </source>
</reference>
<comment type="caution">
    <text evidence="3">The sequence shown here is derived from an EMBL/GenBank/DDBJ whole genome shotgun (WGS) entry which is preliminary data.</text>
</comment>
<keyword evidence="4" id="KW-1185">Reference proteome</keyword>
<dbReference type="InterPro" id="IPR051955">
    <property type="entry name" value="PME_Inhibitor"/>
</dbReference>
<sequence length="181" mass="19875">MITVFFPQTSVAIFHRRRPINGGQIATMAQCCSHTDYPILCNFMLKPLRSGTCEQATMAAIRATILQVNQAKAFVARQKAKVSQKKQELDVCLEVYDSAIYDLKTSLTNLMSRPELLLSSLSAAMGDISTCDDALNESGVVSPERSSGNTRIAVGSLNLDLVKEHERYLTPWITPPISLPA</sequence>